<dbReference type="EMBL" id="CP011340">
    <property type="protein sequence ID" value="ALC21384.1"/>
    <property type="molecule type" value="Genomic_DNA"/>
</dbReference>
<keyword evidence="2" id="KW-1133">Transmembrane helix</keyword>
<feature type="compositionally biased region" description="Low complexity" evidence="1">
    <location>
        <begin position="443"/>
        <end position="452"/>
    </location>
</feature>
<proteinExistence type="predicted"/>
<dbReference type="KEGG" id="spri:SPRI_3078"/>
<name>A0A0M4DA35_STRPR</name>
<organism evidence="3">
    <name type="scientific">Streptomyces pristinaespiralis</name>
    <dbReference type="NCBI Taxonomy" id="38300"/>
    <lineage>
        <taxon>Bacteria</taxon>
        <taxon>Bacillati</taxon>
        <taxon>Actinomycetota</taxon>
        <taxon>Actinomycetes</taxon>
        <taxon>Kitasatosporales</taxon>
        <taxon>Streptomycetaceae</taxon>
        <taxon>Streptomyces</taxon>
    </lineage>
</organism>
<feature type="region of interest" description="Disordered" evidence="1">
    <location>
        <begin position="514"/>
        <end position="591"/>
    </location>
</feature>
<feature type="transmembrane region" description="Helical" evidence="2">
    <location>
        <begin position="129"/>
        <end position="150"/>
    </location>
</feature>
<evidence type="ECO:0000256" key="1">
    <source>
        <dbReference type="SAM" id="MobiDB-lite"/>
    </source>
</evidence>
<keyword evidence="2" id="KW-0472">Membrane</keyword>
<feature type="transmembrane region" description="Helical" evidence="2">
    <location>
        <begin position="358"/>
        <end position="381"/>
    </location>
</feature>
<dbReference type="InterPro" id="IPR045931">
    <property type="entry name" value="DUF6350"/>
</dbReference>
<reference evidence="3 4" key="1">
    <citation type="submission" date="2015-08" db="EMBL/GenBank/DDBJ databases">
        <title>Genome sequence of the pristinamycin over-producing bacterium Streptomyces pristinaespiralis HCCB10218.</title>
        <authorList>
            <person name="Tian J."/>
            <person name="Yang J."/>
            <person name="Li L."/>
            <person name="Ruan L."/>
            <person name="Wei W."/>
            <person name="Zheng G."/>
            <person name="Wei Z."/>
            <person name="Yang S."/>
            <person name="Ge M."/>
            <person name="Jiang W."/>
            <person name="Lu Y."/>
        </authorList>
    </citation>
    <scope>NUCLEOTIDE SEQUENCE [LARGE SCALE GENOMIC DNA]</scope>
    <source>
        <strain evidence="3 4">HCCB 10218</strain>
    </source>
</reference>
<dbReference type="STRING" id="38300.SPRI_3078"/>
<feature type="transmembrane region" description="Helical" evidence="2">
    <location>
        <begin position="393"/>
        <end position="416"/>
    </location>
</feature>
<sequence>MTQVTEQSHSLPQAPVAVQGGASVALVASFVRGATAAGLGLGVITVLVMVMWISSPFPDSDPTDALHVAAALWLLAHGTELVRTDTLTGAPAPMGIVPLLLVAVAAWPAHRAARDALEPAEGRPRPSAWSAPTMVASGYVMVGAPVVLYVAGGSFAADPLSALVHLPLVTFLAAATGAWNASGRPLGPLPDRVPQWLRAAVAAGRVSAALRSAAAGTITLLVGGAVLAVTATVWHGRAAQESFLGLSGEWSGRAALGLLALALLPNAAVWGAAYGLGPGFAVGTDATAAPLAATGTPALPDFPLLAAVPGEGPGTPLHWAAVAIPVVAGGALAWFTAGAAAPRHGERESAWSSGGTALTVLLGAVGCAGLMCLLAAASGGPLGTGRLSEFGPVWWLTGGAALLWTAGLGIPLALALRAWRLRTPGRGRGRGLLRRRGAATEGPAAAVTFTEAPPVPPAPPTGQAASDTSLDGGPGPLDDESELYDFLPADTWTARDPRDPRGPREDRWAALKESSGGLMPDFPPLPLPAPPTAPGPGARTTTDPEPAADPGAAATPPSPAPPASQAAEDPGGEPPKDPSGEPPEPSEEAAR</sequence>
<feature type="region of interest" description="Disordered" evidence="1">
    <location>
        <begin position="488"/>
        <end position="507"/>
    </location>
</feature>
<feature type="transmembrane region" description="Helical" evidence="2">
    <location>
        <begin position="213"/>
        <end position="234"/>
    </location>
</feature>
<feature type="compositionally biased region" description="Basic and acidic residues" evidence="1">
    <location>
        <begin position="493"/>
        <end position="507"/>
    </location>
</feature>
<dbReference type="RefSeq" id="WP_182327740.1">
    <property type="nucleotide sequence ID" value="NZ_CP011340.1"/>
</dbReference>
<evidence type="ECO:0000313" key="3">
    <source>
        <dbReference type="EMBL" id="ALC21384.1"/>
    </source>
</evidence>
<dbReference type="GeneID" id="97235893"/>
<feature type="compositionally biased region" description="Low complexity" evidence="1">
    <location>
        <begin position="535"/>
        <end position="555"/>
    </location>
</feature>
<feature type="region of interest" description="Disordered" evidence="1">
    <location>
        <begin position="429"/>
        <end position="482"/>
    </location>
</feature>
<evidence type="ECO:0000256" key="2">
    <source>
        <dbReference type="SAM" id="Phobius"/>
    </source>
</evidence>
<feature type="transmembrane region" description="Helical" evidence="2">
    <location>
        <begin position="317"/>
        <end position="337"/>
    </location>
</feature>
<dbReference type="Pfam" id="PF19877">
    <property type="entry name" value="DUF6350"/>
    <property type="match status" value="1"/>
</dbReference>
<dbReference type="Proteomes" id="UP000060513">
    <property type="component" value="Chromosome"/>
</dbReference>
<feature type="transmembrane region" description="Helical" evidence="2">
    <location>
        <begin position="33"/>
        <end position="53"/>
    </location>
</feature>
<feature type="compositionally biased region" description="Pro residues" evidence="1">
    <location>
        <begin position="521"/>
        <end position="534"/>
    </location>
</feature>
<protein>
    <submittedName>
        <fullName evidence="3">Membrane protein</fullName>
    </submittedName>
</protein>
<feature type="transmembrane region" description="Helical" evidence="2">
    <location>
        <begin position="89"/>
        <end position="109"/>
    </location>
</feature>
<dbReference type="AlphaFoldDB" id="A0A0M4DA35"/>
<evidence type="ECO:0000313" key="4">
    <source>
        <dbReference type="Proteomes" id="UP000060513"/>
    </source>
</evidence>
<dbReference type="PATRIC" id="fig|38300.4.peg.3237"/>
<feature type="transmembrane region" description="Helical" evidence="2">
    <location>
        <begin position="255"/>
        <end position="276"/>
    </location>
</feature>
<gene>
    <name evidence="3" type="ORF">SPRI_3078</name>
</gene>
<keyword evidence="2" id="KW-0812">Transmembrane</keyword>
<accession>A0A0M4DA35</accession>